<name>A0AAX3NA59_9ENTR</name>
<keyword evidence="1" id="KW-0472">Membrane</keyword>
<dbReference type="Proteomes" id="UP001214992">
    <property type="component" value="Chromosome"/>
</dbReference>
<keyword evidence="1" id="KW-1133">Transmembrane helix</keyword>
<evidence type="ECO:0000313" key="2">
    <source>
        <dbReference type="EMBL" id="WDI78388.1"/>
    </source>
</evidence>
<evidence type="ECO:0008006" key="4">
    <source>
        <dbReference type="Google" id="ProtNLM"/>
    </source>
</evidence>
<proteinExistence type="predicted"/>
<gene>
    <name evidence="2" type="ORF">ONB71_01585</name>
</gene>
<dbReference type="EMBL" id="CP110496">
    <property type="protein sequence ID" value="WDI78388.1"/>
    <property type="molecule type" value="Genomic_DNA"/>
</dbReference>
<evidence type="ECO:0000313" key="3">
    <source>
        <dbReference type="Proteomes" id="UP001214992"/>
    </source>
</evidence>
<organism evidence="2 3">
    <name type="scientific">Candidatus Purcelliella pentastirinorum</name>
    <dbReference type="NCBI Taxonomy" id="472834"/>
    <lineage>
        <taxon>Bacteria</taxon>
        <taxon>Pseudomonadati</taxon>
        <taxon>Pseudomonadota</taxon>
        <taxon>Gammaproteobacteria</taxon>
        <taxon>Enterobacterales</taxon>
        <taxon>Enterobacteriaceae</taxon>
        <taxon>Candidatus Purcelliella</taxon>
    </lineage>
</organism>
<dbReference type="RefSeq" id="WP_274360413.1">
    <property type="nucleotide sequence ID" value="NZ_CP110496.1"/>
</dbReference>
<dbReference type="AlphaFoldDB" id="A0AAX3NA59"/>
<keyword evidence="1" id="KW-0812">Transmembrane</keyword>
<accession>A0AAX3NA59</accession>
<sequence length="69" mass="8012">MFEQCFIYNIQNILVFFIALIFVLFYEIINSFHDTANSVVKLIYTKTMKVKSSIILSSIFNFFGVLLGC</sequence>
<evidence type="ECO:0000256" key="1">
    <source>
        <dbReference type="SAM" id="Phobius"/>
    </source>
</evidence>
<protein>
    <recommendedName>
        <fullName evidence="4">Low-affinity inorganic phosphate transporter</fullName>
    </recommendedName>
</protein>
<reference evidence="2" key="1">
    <citation type="submission" date="2022-11" db="EMBL/GenBank/DDBJ databases">
        <title>Genomic comparisons reveal selection pressure and functional variation between nutritional endosymbionts of cave-adapted and epigean Hawaiian planthoppers.</title>
        <authorList>
            <person name="Gossett J.M."/>
            <person name="Porter M.L."/>
            <person name="Vasquez Y."/>
            <person name="Bennett G.M."/>
            <person name="Chong R.A."/>
        </authorList>
    </citation>
    <scope>NUCLEOTIDE SEQUENCE</scope>
    <source>
        <strain evidence="2">OPOL2</strain>
    </source>
</reference>
<feature type="transmembrane region" description="Helical" evidence="1">
    <location>
        <begin position="6"/>
        <end position="29"/>
    </location>
</feature>